<reference evidence="4 5" key="2">
    <citation type="submission" date="2018-11" db="EMBL/GenBank/DDBJ databases">
        <authorList>
            <consortium name="Pathogen Informatics"/>
        </authorList>
    </citation>
    <scope>NUCLEOTIDE SEQUENCE [LARGE SCALE GENOMIC DNA]</scope>
</reference>
<dbReference type="InterPro" id="IPR007965">
    <property type="entry name" value="GNAT_ATAT"/>
</dbReference>
<sequence>MKAYDGEFVAVLDFYVHPSCQRQGHGQKIFDYMLNCEKVAPHEVALDNPTDLHTDLSVHRSPLISSPFEYHLLDGPFLQRSQSRLPSFFST</sequence>
<dbReference type="EMBL" id="UYRT01018302">
    <property type="protein sequence ID" value="VDK57606.1"/>
    <property type="molecule type" value="Genomic_DNA"/>
</dbReference>
<dbReference type="CDD" id="cd04301">
    <property type="entry name" value="NAT_SF"/>
    <property type="match status" value="1"/>
</dbReference>
<feature type="domain" description="N-acetyltransferase" evidence="3">
    <location>
        <begin position="1"/>
        <end position="80"/>
    </location>
</feature>
<keyword evidence="5" id="KW-1185">Reference proteome</keyword>
<dbReference type="WBParaSite" id="GPUH_0000722101-mRNA-1">
    <property type="protein sequence ID" value="GPUH_0000722101-mRNA-1"/>
    <property type="gene ID" value="GPUH_0000722101"/>
</dbReference>
<evidence type="ECO:0000259" key="3">
    <source>
        <dbReference type="PROSITE" id="PS51730"/>
    </source>
</evidence>
<evidence type="ECO:0000313" key="6">
    <source>
        <dbReference type="WBParaSite" id="GPUH_0000722101-mRNA-1"/>
    </source>
</evidence>
<accession>A0A183DES1</accession>
<proteinExistence type="predicted"/>
<dbReference type="GO" id="GO:0005874">
    <property type="term" value="C:microtubule"/>
    <property type="evidence" value="ECO:0007669"/>
    <property type="project" value="InterPro"/>
</dbReference>
<dbReference type="InterPro" id="IPR038746">
    <property type="entry name" value="Atat"/>
</dbReference>
<gene>
    <name evidence="4" type="ORF">GPUH_LOCUS7210</name>
</gene>
<keyword evidence="1" id="KW-0808">Transferase</keyword>
<reference evidence="6" key="1">
    <citation type="submission" date="2016-06" db="UniProtKB">
        <authorList>
            <consortium name="WormBaseParasite"/>
        </authorList>
    </citation>
    <scope>IDENTIFICATION</scope>
</reference>
<dbReference type="PROSITE" id="PS51730">
    <property type="entry name" value="GNAT_ATAT"/>
    <property type="match status" value="1"/>
</dbReference>
<dbReference type="Pfam" id="PF05301">
    <property type="entry name" value="Acetyltransf_16"/>
    <property type="match status" value="1"/>
</dbReference>
<evidence type="ECO:0000313" key="4">
    <source>
        <dbReference type="EMBL" id="VDK57606.1"/>
    </source>
</evidence>
<dbReference type="InterPro" id="IPR016181">
    <property type="entry name" value="Acyl_CoA_acyltransferase"/>
</dbReference>
<name>A0A183DES1_9BILA</name>
<dbReference type="PANTHER" id="PTHR12327:SF0">
    <property type="entry name" value="ALPHA-TUBULIN N-ACETYLTRANSFERASE 1"/>
    <property type="match status" value="1"/>
</dbReference>
<dbReference type="Proteomes" id="UP000271098">
    <property type="component" value="Unassembled WGS sequence"/>
</dbReference>
<evidence type="ECO:0000256" key="1">
    <source>
        <dbReference type="ARBA" id="ARBA00022679"/>
    </source>
</evidence>
<keyword evidence="2" id="KW-0012">Acyltransferase</keyword>
<evidence type="ECO:0000256" key="2">
    <source>
        <dbReference type="ARBA" id="ARBA00023315"/>
    </source>
</evidence>
<dbReference type="Gene3D" id="3.40.630.30">
    <property type="match status" value="1"/>
</dbReference>
<dbReference type="GO" id="GO:0019799">
    <property type="term" value="F:tubulin N-acetyltransferase activity"/>
    <property type="evidence" value="ECO:0007669"/>
    <property type="project" value="InterPro"/>
</dbReference>
<dbReference type="PANTHER" id="PTHR12327">
    <property type="entry name" value="ALPHA-TUBULIN N-ACETYLTRANSFERASE 1"/>
    <property type="match status" value="1"/>
</dbReference>
<dbReference type="OrthoDB" id="447510at2759"/>
<dbReference type="SUPFAM" id="SSF55729">
    <property type="entry name" value="Acyl-CoA N-acyltransferases (Nat)"/>
    <property type="match status" value="1"/>
</dbReference>
<protein>
    <submittedName>
        <fullName evidence="6">N-acetyltransferase domain-containing protein</fullName>
    </submittedName>
</protein>
<organism evidence="6">
    <name type="scientific">Gongylonema pulchrum</name>
    <dbReference type="NCBI Taxonomy" id="637853"/>
    <lineage>
        <taxon>Eukaryota</taxon>
        <taxon>Metazoa</taxon>
        <taxon>Ecdysozoa</taxon>
        <taxon>Nematoda</taxon>
        <taxon>Chromadorea</taxon>
        <taxon>Rhabditida</taxon>
        <taxon>Spirurina</taxon>
        <taxon>Spiruromorpha</taxon>
        <taxon>Spiruroidea</taxon>
        <taxon>Gongylonematidae</taxon>
        <taxon>Gongylonema</taxon>
    </lineage>
</organism>
<evidence type="ECO:0000313" key="5">
    <source>
        <dbReference type="Proteomes" id="UP000271098"/>
    </source>
</evidence>
<dbReference type="AlphaFoldDB" id="A0A183DES1"/>